<keyword evidence="5" id="KW-0326">Glycosidase</keyword>
<dbReference type="SUPFAM" id="SSF51445">
    <property type="entry name" value="(Trans)glycosidases"/>
    <property type="match status" value="1"/>
</dbReference>
<dbReference type="InterPro" id="IPR017853">
    <property type="entry name" value="GH"/>
</dbReference>
<feature type="chain" id="PRO_5032644630" description="alpha-glucosidase" evidence="8">
    <location>
        <begin position="20"/>
        <end position="611"/>
    </location>
</feature>
<dbReference type="FunFam" id="3.90.400.10:FF:000001">
    <property type="entry name" value="Maltase A3, isoform A"/>
    <property type="match status" value="1"/>
</dbReference>
<feature type="region of interest" description="Disordered" evidence="6">
    <location>
        <begin position="410"/>
        <end position="436"/>
    </location>
</feature>
<feature type="signal peptide" evidence="8">
    <location>
        <begin position="1"/>
        <end position="19"/>
    </location>
</feature>
<evidence type="ECO:0000313" key="10">
    <source>
        <dbReference type="EMBL" id="KAF7991504.1"/>
    </source>
</evidence>
<dbReference type="InterPro" id="IPR045857">
    <property type="entry name" value="O16G_dom_2"/>
</dbReference>
<keyword evidence="7" id="KW-1133">Transmembrane helix</keyword>
<dbReference type="SMART" id="SM00642">
    <property type="entry name" value="Aamy"/>
    <property type="match status" value="1"/>
</dbReference>
<dbReference type="Proteomes" id="UP000639338">
    <property type="component" value="Unassembled WGS sequence"/>
</dbReference>
<dbReference type="InterPro" id="IPR006047">
    <property type="entry name" value="GH13_cat_dom"/>
</dbReference>
<evidence type="ECO:0000256" key="5">
    <source>
        <dbReference type="ARBA" id="ARBA00023295"/>
    </source>
</evidence>
<accession>A0A835CQ88</accession>
<feature type="compositionally biased region" description="Basic and acidic residues" evidence="6">
    <location>
        <begin position="416"/>
        <end position="428"/>
    </location>
</feature>
<evidence type="ECO:0000256" key="6">
    <source>
        <dbReference type="SAM" id="MobiDB-lite"/>
    </source>
</evidence>
<evidence type="ECO:0000256" key="2">
    <source>
        <dbReference type="ARBA" id="ARBA00008061"/>
    </source>
</evidence>
<keyword evidence="4" id="KW-0325">Glycoprotein</keyword>
<dbReference type="CDD" id="cd11328">
    <property type="entry name" value="AmyAc_maltase"/>
    <property type="match status" value="1"/>
</dbReference>
<proteinExistence type="inferred from homology"/>
<dbReference type="GO" id="GO:0004558">
    <property type="term" value="F:alpha-1,4-glucosidase activity"/>
    <property type="evidence" value="ECO:0007669"/>
    <property type="project" value="UniProtKB-EC"/>
</dbReference>
<dbReference type="Gene3D" id="3.90.400.10">
    <property type="entry name" value="Oligo-1,6-glucosidase, Domain 2"/>
    <property type="match status" value="1"/>
</dbReference>
<name>A0A835CQ88_APHGI</name>
<organism evidence="10 11">
    <name type="scientific">Aphidius gifuensis</name>
    <name type="common">Parasitoid wasp</name>
    <dbReference type="NCBI Taxonomy" id="684658"/>
    <lineage>
        <taxon>Eukaryota</taxon>
        <taxon>Metazoa</taxon>
        <taxon>Ecdysozoa</taxon>
        <taxon>Arthropoda</taxon>
        <taxon>Hexapoda</taxon>
        <taxon>Insecta</taxon>
        <taxon>Pterygota</taxon>
        <taxon>Neoptera</taxon>
        <taxon>Endopterygota</taxon>
        <taxon>Hymenoptera</taxon>
        <taxon>Apocrita</taxon>
        <taxon>Ichneumonoidea</taxon>
        <taxon>Braconidae</taxon>
        <taxon>Aphidiinae</taxon>
        <taxon>Aphidius</taxon>
    </lineage>
</organism>
<feature type="transmembrane region" description="Helical" evidence="7">
    <location>
        <begin position="592"/>
        <end position="610"/>
    </location>
</feature>
<comment type="similarity">
    <text evidence="2">Belongs to the glycosyl hydrolase 13 family.</text>
</comment>
<reference evidence="10 11" key="1">
    <citation type="submission" date="2020-08" db="EMBL/GenBank/DDBJ databases">
        <title>Aphidius gifuensis genome sequencing and assembly.</title>
        <authorList>
            <person name="Du Z."/>
        </authorList>
    </citation>
    <scope>NUCLEOTIDE SEQUENCE [LARGE SCALE GENOMIC DNA]</scope>
    <source>
        <strain evidence="10">YNYX2018</strain>
        <tissue evidence="10">Adults</tissue>
    </source>
</reference>
<keyword evidence="5" id="KW-0378">Hydrolase</keyword>
<keyword evidence="8" id="KW-0732">Signal</keyword>
<dbReference type="Gene3D" id="3.20.20.80">
    <property type="entry name" value="Glycosidases"/>
    <property type="match status" value="1"/>
</dbReference>
<evidence type="ECO:0000256" key="4">
    <source>
        <dbReference type="ARBA" id="ARBA00023180"/>
    </source>
</evidence>
<dbReference type="OrthoDB" id="1740265at2759"/>
<evidence type="ECO:0000259" key="9">
    <source>
        <dbReference type="SMART" id="SM00642"/>
    </source>
</evidence>
<dbReference type="AlphaFoldDB" id="A0A835CQ88"/>
<dbReference type="Pfam" id="PF00128">
    <property type="entry name" value="Alpha-amylase"/>
    <property type="match status" value="1"/>
</dbReference>
<keyword evidence="7" id="KW-0812">Transmembrane</keyword>
<evidence type="ECO:0000313" key="11">
    <source>
        <dbReference type="Proteomes" id="UP000639338"/>
    </source>
</evidence>
<evidence type="ECO:0000256" key="8">
    <source>
        <dbReference type="SAM" id="SignalP"/>
    </source>
</evidence>
<sequence>MLGAARLIIFSLAIGLSVGAIKNVGWWKNTVFYQIYPRSFMDANNDGIGDLKGITSKLTHIRDTGIGAIWLSPMYASPMVDFGYDISDFRQVHPDYGTMSDFEELVAEAKKLGIKVILDLVPNHTSDDHYWFKESLKPNSSYQDYYIWRKGKGQTDDLITDIGSAPNNWISVFGGSGWTYNGTAKLWYFHQFHRRQPDLNYRSKAVQKEMEDIITFWLTKGVDGFRIDAVPHLFEVEDLADEPRTYWPQFKSNEYDYLYHPYTKDQDETYALVQSWRKVLDDYANSTDSDEKIMMTEAYTTLDNTTRYYTSGSQIPFNFNFLTEVNKSSGPDDFKRVIDTWITEANKKQGVSNWVIANHDNPRTPTRYPGRGDQMNMLTLILPGVAVTYYGEEIGMLDKSDISFEDTQDPAGCQAGKDKYQTKTRDPNRTPMQWDGTTNSGFNIGQKTWIPVHDNYVLLNVAAETSATSSHLKIYKNLVNLKKNLSALKDGTIETVVSDDKKTLSIIRNSMNESVVLIINFSDKEEAIVNVASKISSNLLTTATVNITSLGSSLTEGTQVELGQVKVPASHSVVLIANTLKPENKDNGAESIFISTKIITLLAIALLIIFN</sequence>
<dbReference type="EC" id="3.2.1.20" evidence="3"/>
<feature type="domain" description="Glycosyl hydrolase family 13 catalytic" evidence="9">
    <location>
        <begin position="34"/>
        <end position="429"/>
    </location>
</feature>
<dbReference type="GO" id="GO:0005975">
    <property type="term" value="P:carbohydrate metabolic process"/>
    <property type="evidence" value="ECO:0007669"/>
    <property type="project" value="InterPro"/>
</dbReference>
<evidence type="ECO:0000256" key="1">
    <source>
        <dbReference type="ARBA" id="ARBA00001657"/>
    </source>
</evidence>
<comment type="caution">
    <text evidence="10">The sequence shown here is derived from an EMBL/GenBank/DDBJ whole genome shotgun (WGS) entry which is preliminary data.</text>
</comment>
<gene>
    <name evidence="10" type="ORF">HCN44_008816</name>
</gene>
<keyword evidence="11" id="KW-1185">Reference proteome</keyword>
<dbReference type="PANTHER" id="PTHR10357">
    <property type="entry name" value="ALPHA-AMYLASE FAMILY MEMBER"/>
    <property type="match status" value="1"/>
</dbReference>
<evidence type="ECO:0000256" key="7">
    <source>
        <dbReference type="SAM" id="Phobius"/>
    </source>
</evidence>
<evidence type="ECO:0000256" key="3">
    <source>
        <dbReference type="ARBA" id="ARBA00012741"/>
    </source>
</evidence>
<protein>
    <recommendedName>
        <fullName evidence="3">alpha-glucosidase</fullName>
        <ecNumber evidence="3">3.2.1.20</ecNumber>
    </recommendedName>
</protein>
<keyword evidence="7" id="KW-0472">Membrane</keyword>
<dbReference type="EMBL" id="JACMRX010000004">
    <property type="protein sequence ID" value="KAF7991504.1"/>
    <property type="molecule type" value="Genomic_DNA"/>
</dbReference>
<dbReference type="PANTHER" id="PTHR10357:SF179">
    <property type="entry name" value="NEUTRAL AND BASIC AMINO ACID TRANSPORT PROTEIN RBAT"/>
    <property type="match status" value="1"/>
</dbReference>
<comment type="catalytic activity">
    <reaction evidence="1">
        <text>Hydrolysis of terminal, non-reducing (1-&gt;4)-linked alpha-D-glucose residues with release of alpha-D-glucose.</text>
        <dbReference type="EC" id="3.2.1.20"/>
    </reaction>
</comment>